<dbReference type="EMBL" id="CP058910">
    <property type="protein sequence ID" value="QLH76798.1"/>
    <property type="molecule type" value="Genomic_DNA"/>
</dbReference>
<gene>
    <name evidence="2" type="ORF">HZS55_05530</name>
</gene>
<keyword evidence="1" id="KW-0812">Transmembrane</keyword>
<dbReference type="Proteomes" id="UP000509667">
    <property type="component" value="Chromosome"/>
</dbReference>
<keyword evidence="1" id="KW-0472">Membrane</keyword>
<sequence length="209" mass="20978">MTPAIGVPSPERAARLTSALAVVVASAAAVALLVPDPFADAFFAGWVLLLVGLAVAGAVGAWTNRPPLVWVAALLTTGLAVVGMMSIGLLVAPVALLLVLTAGFSHVSGPREGVREAIVADPPSARVLALKSLAGVTAVAVGGWLVNLGAVARPLFGACARETLSCALAVTHWDAVAITALGLLSVSFGAWLVWRGSYVARVLASEGSG</sequence>
<dbReference type="KEGG" id="hrr:HZS55_05530"/>
<keyword evidence="1" id="KW-1133">Transmembrane helix</keyword>
<feature type="transmembrane region" description="Helical" evidence="1">
    <location>
        <begin position="41"/>
        <end position="62"/>
    </location>
</feature>
<feature type="transmembrane region" description="Helical" evidence="1">
    <location>
        <begin position="133"/>
        <end position="155"/>
    </location>
</feature>
<organism evidence="2 3">
    <name type="scientific">Halosimplex rubrum</name>
    <dbReference type="NCBI Taxonomy" id="869889"/>
    <lineage>
        <taxon>Archaea</taxon>
        <taxon>Methanobacteriati</taxon>
        <taxon>Methanobacteriota</taxon>
        <taxon>Stenosarchaea group</taxon>
        <taxon>Halobacteria</taxon>
        <taxon>Halobacteriales</taxon>
        <taxon>Haloarculaceae</taxon>
        <taxon>Halosimplex</taxon>
    </lineage>
</organism>
<dbReference type="OrthoDB" id="346467at2157"/>
<feature type="transmembrane region" description="Helical" evidence="1">
    <location>
        <begin position="68"/>
        <end position="101"/>
    </location>
</feature>
<evidence type="ECO:0000313" key="3">
    <source>
        <dbReference type="Proteomes" id="UP000509667"/>
    </source>
</evidence>
<keyword evidence="3" id="KW-1185">Reference proteome</keyword>
<accession>A0A7D5P400</accession>
<feature type="transmembrane region" description="Helical" evidence="1">
    <location>
        <begin position="175"/>
        <end position="194"/>
    </location>
</feature>
<name>A0A7D5P400_9EURY</name>
<evidence type="ECO:0000313" key="2">
    <source>
        <dbReference type="EMBL" id="QLH76798.1"/>
    </source>
</evidence>
<evidence type="ECO:0000256" key="1">
    <source>
        <dbReference type="SAM" id="Phobius"/>
    </source>
</evidence>
<feature type="transmembrane region" description="Helical" evidence="1">
    <location>
        <begin position="16"/>
        <end position="34"/>
    </location>
</feature>
<dbReference type="RefSeq" id="WP_179910732.1">
    <property type="nucleotide sequence ID" value="NZ_CP058910.1"/>
</dbReference>
<proteinExistence type="predicted"/>
<protein>
    <submittedName>
        <fullName evidence="2">Uncharacterized protein</fullName>
    </submittedName>
</protein>
<dbReference type="GeneID" id="56077303"/>
<reference evidence="2 3" key="1">
    <citation type="submission" date="2020-07" db="EMBL/GenBank/DDBJ databases">
        <title>Halosimplex pelagicum sp. nov. and Halosimplex rubrum sp. nov., isolated from salted brown alga Laminaria, and emended description of the genus Halosimplex.</title>
        <authorList>
            <person name="Cui H."/>
        </authorList>
    </citation>
    <scope>NUCLEOTIDE SEQUENCE [LARGE SCALE GENOMIC DNA]</scope>
    <source>
        <strain evidence="2 3">R27</strain>
    </source>
</reference>
<dbReference type="AlphaFoldDB" id="A0A7D5P400"/>